<evidence type="ECO:0000313" key="3">
    <source>
        <dbReference type="Proteomes" id="UP001165641"/>
    </source>
</evidence>
<comment type="caution">
    <text evidence="2">The sequence shown here is derived from an EMBL/GenBank/DDBJ whole genome shotgun (WGS) entry which is preliminary data.</text>
</comment>
<proteinExistence type="predicted"/>
<evidence type="ECO:0000259" key="1">
    <source>
        <dbReference type="SMART" id="SM00974"/>
    </source>
</evidence>
<dbReference type="RefSeq" id="WP_271890587.1">
    <property type="nucleotide sequence ID" value="NZ_JAQBIE010000037.1"/>
</dbReference>
<dbReference type="Pfam" id="PF13455">
    <property type="entry name" value="MUG113"/>
    <property type="match status" value="1"/>
</dbReference>
<reference evidence="2" key="1">
    <citation type="submission" date="2022-12" db="EMBL/GenBank/DDBJ databases">
        <title>Paracoccus onchidii sp. nov., isolated from a marine invertebrate from the South China Sea.</title>
        <authorList>
            <person name="Xu S."/>
            <person name="Liu Z."/>
            <person name="Xu Y."/>
        </authorList>
    </citation>
    <scope>NUCLEOTIDE SEQUENCE</scope>
    <source>
        <strain evidence="2">Z330</strain>
    </source>
</reference>
<dbReference type="Proteomes" id="UP001165641">
    <property type="component" value="Unassembled WGS sequence"/>
</dbReference>
<sequence length="395" mass="44618">MANEFTDDDDALLSELGIEVEQKKHAARTPREERIIAGFEDIQKFVAEHGRPPRHSVDGDIFERLYAVRLDRIRELPEARNLLADLDHENLAAGAEVAESAEDLDDDAILAELGIEVEQSPITELKHVRSAAEKKAAEDVANRQKCEDFETFRPLFEKVQRELDQGDRETRPFELKAEIQKGRFFIVEGQKAYVAEMGEATLTDQGRTDARLRVIFDNGTESNMLMRSLQRALNKDDAGRRITDPVAGPLFSDTANEGDDTTGTIYVLRSKSDHPIVAANRDLVHKIGVTTLSVEKRIAGAQLQPTFLMAAVEIVATYELYNINQTRLENLIHRIFDSARLDIQIPDRFGRPVKAREWFLVPLFVINEAVEKIRNGTIKNFVYDPNSAALVERNL</sequence>
<keyword evidence="3" id="KW-1185">Reference proteome</keyword>
<feature type="domain" description="Bacteriophage T5 Orf172 DNA-binding" evidence="1">
    <location>
        <begin position="279"/>
        <end position="373"/>
    </location>
</feature>
<dbReference type="InterPro" id="IPR018306">
    <property type="entry name" value="Phage_T5_Orf172_DNA-bd"/>
</dbReference>
<name>A0ABT4ZL87_9RHOB</name>
<organism evidence="2 3">
    <name type="scientific">Paracoccus onchidii</name>
    <dbReference type="NCBI Taxonomy" id="3017813"/>
    <lineage>
        <taxon>Bacteria</taxon>
        <taxon>Pseudomonadati</taxon>
        <taxon>Pseudomonadota</taxon>
        <taxon>Alphaproteobacteria</taxon>
        <taxon>Rhodobacterales</taxon>
        <taxon>Paracoccaceae</taxon>
        <taxon>Paracoccus</taxon>
    </lineage>
</organism>
<dbReference type="SMART" id="SM00974">
    <property type="entry name" value="T5orf172"/>
    <property type="match status" value="1"/>
</dbReference>
<accession>A0ABT4ZL87</accession>
<dbReference type="EMBL" id="JAQBIE010000037">
    <property type="protein sequence ID" value="MDB6179490.1"/>
    <property type="molecule type" value="Genomic_DNA"/>
</dbReference>
<evidence type="ECO:0000313" key="2">
    <source>
        <dbReference type="EMBL" id="MDB6179490.1"/>
    </source>
</evidence>
<protein>
    <submittedName>
        <fullName evidence="2">GIY-YIG nuclease family protein</fullName>
    </submittedName>
</protein>
<gene>
    <name evidence="2" type="ORF">PAF17_18570</name>
</gene>